<protein>
    <submittedName>
        <fullName evidence="2">LINE-1 retrotransposable element ORF2 protein</fullName>
    </submittedName>
</protein>
<dbReference type="PANTHER" id="PTHR47027:SF29">
    <property type="entry name" value="C2H2-TYPE DOMAIN-CONTAINING PROTEIN"/>
    <property type="match status" value="1"/>
</dbReference>
<gene>
    <name evidence="2" type="ORF">EVAR_2511_1</name>
</gene>
<dbReference type="PROSITE" id="PS50878">
    <property type="entry name" value="RT_POL"/>
    <property type="match status" value="1"/>
</dbReference>
<evidence type="ECO:0000259" key="1">
    <source>
        <dbReference type="PROSITE" id="PS50878"/>
    </source>
</evidence>
<evidence type="ECO:0000313" key="2">
    <source>
        <dbReference type="EMBL" id="GBP03806.1"/>
    </source>
</evidence>
<dbReference type="GO" id="GO:0071897">
    <property type="term" value="P:DNA biosynthetic process"/>
    <property type="evidence" value="ECO:0007669"/>
    <property type="project" value="UniProtKB-ARBA"/>
</dbReference>
<evidence type="ECO:0000313" key="3">
    <source>
        <dbReference type="Proteomes" id="UP000299102"/>
    </source>
</evidence>
<dbReference type="InterPro" id="IPR000477">
    <property type="entry name" value="RT_dom"/>
</dbReference>
<dbReference type="AlphaFoldDB" id="A0A4C1SPG3"/>
<reference evidence="2 3" key="1">
    <citation type="journal article" date="2019" name="Commun. Biol.">
        <title>The bagworm genome reveals a unique fibroin gene that provides high tensile strength.</title>
        <authorList>
            <person name="Kono N."/>
            <person name="Nakamura H."/>
            <person name="Ohtoshi R."/>
            <person name="Tomita M."/>
            <person name="Numata K."/>
            <person name="Arakawa K."/>
        </authorList>
    </citation>
    <scope>NUCLEOTIDE SEQUENCE [LARGE SCALE GENOMIC DNA]</scope>
</reference>
<feature type="domain" description="Reverse transcriptase" evidence="1">
    <location>
        <begin position="166"/>
        <end position="431"/>
    </location>
</feature>
<dbReference type="InterPro" id="IPR043502">
    <property type="entry name" value="DNA/RNA_pol_sf"/>
</dbReference>
<organism evidence="2 3">
    <name type="scientific">Eumeta variegata</name>
    <name type="common">Bagworm moth</name>
    <name type="synonym">Eumeta japonica</name>
    <dbReference type="NCBI Taxonomy" id="151549"/>
    <lineage>
        <taxon>Eukaryota</taxon>
        <taxon>Metazoa</taxon>
        <taxon>Ecdysozoa</taxon>
        <taxon>Arthropoda</taxon>
        <taxon>Hexapoda</taxon>
        <taxon>Insecta</taxon>
        <taxon>Pterygota</taxon>
        <taxon>Neoptera</taxon>
        <taxon>Endopterygota</taxon>
        <taxon>Lepidoptera</taxon>
        <taxon>Glossata</taxon>
        <taxon>Ditrysia</taxon>
        <taxon>Tineoidea</taxon>
        <taxon>Psychidae</taxon>
        <taxon>Oiketicinae</taxon>
        <taxon>Eumeta</taxon>
    </lineage>
</organism>
<dbReference type="Pfam" id="PF00078">
    <property type="entry name" value="RVT_1"/>
    <property type="match status" value="1"/>
</dbReference>
<dbReference type="PANTHER" id="PTHR47027">
    <property type="entry name" value="REVERSE TRANSCRIPTASE DOMAIN-CONTAINING PROTEIN"/>
    <property type="match status" value="1"/>
</dbReference>
<comment type="caution">
    <text evidence="2">The sequence shown here is derived from an EMBL/GenBank/DDBJ whole genome shotgun (WGS) entry which is preliminary data.</text>
</comment>
<dbReference type="Proteomes" id="UP000299102">
    <property type="component" value="Unassembled WGS sequence"/>
</dbReference>
<dbReference type="EMBL" id="BGZK01000011">
    <property type="protein sequence ID" value="GBP03806.1"/>
    <property type="molecule type" value="Genomic_DNA"/>
</dbReference>
<name>A0A4C1SPG3_EUMVA</name>
<proteinExistence type="predicted"/>
<dbReference type="OrthoDB" id="410104at2759"/>
<dbReference type="SUPFAM" id="SSF56672">
    <property type="entry name" value="DNA/RNA polymerases"/>
    <property type="match status" value="1"/>
</dbReference>
<dbReference type="CDD" id="cd01650">
    <property type="entry name" value="RT_nLTR_like"/>
    <property type="match status" value="1"/>
</dbReference>
<accession>A0A4C1SPG3</accession>
<keyword evidence="3" id="KW-1185">Reference proteome</keyword>
<sequence length="459" mass="53699">METRNEMLGNRKDNKQKIASISKKIQESIRKHRKEELSVLREQIEKIRGINKGLKQLIEYTQWIPNMKTKSEKNKNEQLTAKRLSIVKVATDFYKKLYTETDSTLSVEEEKEIYEEEIPCILKSEVIKAIQSQKSGKAFGDDKISSEILKQSSIEICRFVTSLFNEILVTEQIPTQRTKSTIILLHKKGDKNEINNYRPISLLSNLYKVFSKIILGRITKRLEESQPKEQAGFRADYSTIDHIHVVKQIIEKQNEYGQMYYMAFVDYNKAFDSLSHSYIWKTLEKQEVERKYIRIIKKIYRRTIATIQLEQQGEEFGIEKGVRQGDPLSPKLIIAVLEDIFRNLDWEHFGININGSNLNHLRFADDIVLFAEKPGTLQTTLQQLDGESKKAGLCMNLTKTKLMTNAVKENIVIGEENIEYVDEYIYLGQTISINDQYSKEIDKRISNTWKRYWPFTLKR</sequence>